<feature type="binding site" evidence="2">
    <location>
        <position position="361"/>
    </location>
    <ligand>
        <name>Zn(2+)</name>
        <dbReference type="ChEBI" id="CHEBI:29105"/>
        <note>catalytic</note>
    </ligand>
</feature>
<comment type="cofactor">
    <cofactor evidence="2">
        <name>Zn(2+)</name>
        <dbReference type="ChEBI" id="CHEBI:29105"/>
    </cofactor>
    <text evidence="2">Binds 1 zinc ion per subunit.</text>
</comment>
<feature type="active site" description="Proton donor" evidence="1">
    <location>
        <position position="419"/>
    </location>
</feature>
<evidence type="ECO:0000256" key="3">
    <source>
        <dbReference type="SAM" id="SignalP"/>
    </source>
</evidence>
<dbReference type="AlphaFoldDB" id="A0A8J2VIB1"/>
<keyword evidence="3" id="KW-0732">Signal</keyword>
<dbReference type="EMBL" id="BMHQ01000004">
    <property type="protein sequence ID" value="GGE14805.1"/>
    <property type="molecule type" value="Genomic_DNA"/>
</dbReference>
<name>A0A8J2VIB1_9BACL</name>
<dbReference type="PANTHER" id="PTHR45726:SF3">
    <property type="entry name" value="LEUKOTRIENE A-4 HYDROLASE"/>
    <property type="match status" value="1"/>
</dbReference>
<keyword evidence="2" id="KW-0479">Metal-binding</keyword>
<sequence>MKRIQIRKAVAYLAVMSLSLGAWAGTASAAAINQKMEQPLWKDQGRPYYRIKAKYDDRKGTVHGHLSVELPKQRTEPVRELYFRLYPNAFKKWKWGEASKPKEPGYLKVGKVKVNDVPAHHTVKETVMKVGLSTPSLPGQPLKVDMEYELKIPKGGSRLNTFGHTAFLAQWYPMLAVKDRDGWHTEPYTATGDPFYSQMANFEVTFEVPEGYQLITTADDRAVPAKGPITLRQAHVRDFAAVITKDYEVVEGKAGSTQVNLWYLKGMEGIAQELHAAAVSGMQFYGKHFGPYPYKEVDVVLGETGYGIAGMEYPGLVTSVDKIPTRKGEQPAVSVVVHELAHQWWYGVVGNNQVKEPWLDEGLTTFSELLYMHDKMKEDERDLLLRAAQRTDEIHQEQGVTSVEPLYKYSDPIYGLMVYIRPAAMLWNLSEKIGKDKVLDILSTYYKRYQFKTATTADFIKVANEVSGKNLRPFFDKWLYFKGTSGKKQTSGNQR</sequence>
<dbReference type="Proteomes" id="UP000625210">
    <property type="component" value="Unassembled WGS sequence"/>
</dbReference>
<keyword evidence="6" id="KW-1185">Reference proteome</keyword>
<evidence type="ECO:0000313" key="5">
    <source>
        <dbReference type="EMBL" id="GGE14805.1"/>
    </source>
</evidence>
<dbReference type="Pfam" id="PF01433">
    <property type="entry name" value="Peptidase_M1"/>
    <property type="match status" value="1"/>
</dbReference>
<dbReference type="RefSeq" id="WP_188647296.1">
    <property type="nucleotide sequence ID" value="NZ_BMHQ01000004.1"/>
</dbReference>
<evidence type="ECO:0000256" key="1">
    <source>
        <dbReference type="PIRSR" id="PIRSR634015-1"/>
    </source>
</evidence>
<dbReference type="PANTHER" id="PTHR45726">
    <property type="entry name" value="LEUKOTRIENE A-4 HYDROLASE"/>
    <property type="match status" value="1"/>
</dbReference>
<evidence type="ECO:0000313" key="6">
    <source>
        <dbReference type="Proteomes" id="UP000625210"/>
    </source>
</evidence>
<dbReference type="CDD" id="cd09604">
    <property type="entry name" value="M1_APN_like"/>
    <property type="match status" value="1"/>
</dbReference>
<protein>
    <submittedName>
        <fullName evidence="5">Peptidase</fullName>
    </submittedName>
</protein>
<feature type="active site" description="Proton acceptor" evidence="1">
    <location>
        <position position="339"/>
    </location>
</feature>
<dbReference type="GO" id="GO:0008270">
    <property type="term" value="F:zinc ion binding"/>
    <property type="evidence" value="ECO:0007669"/>
    <property type="project" value="InterPro"/>
</dbReference>
<evidence type="ECO:0000259" key="4">
    <source>
        <dbReference type="Pfam" id="PF01433"/>
    </source>
</evidence>
<feature type="binding site" evidence="2">
    <location>
        <position position="342"/>
    </location>
    <ligand>
        <name>Zn(2+)</name>
        <dbReference type="ChEBI" id="CHEBI:29105"/>
        <note>catalytic</note>
    </ligand>
</feature>
<dbReference type="InterPro" id="IPR014782">
    <property type="entry name" value="Peptidase_M1_dom"/>
</dbReference>
<feature type="domain" description="Peptidase M1 membrane alanine aminopeptidase" evidence="4">
    <location>
        <begin position="280"/>
        <end position="478"/>
    </location>
</feature>
<dbReference type="GO" id="GO:0008237">
    <property type="term" value="F:metallopeptidase activity"/>
    <property type="evidence" value="ECO:0007669"/>
    <property type="project" value="InterPro"/>
</dbReference>
<proteinExistence type="predicted"/>
<dbReference type="Gene3D" id="1.10.390.10">
    <property type="entry name" value="Neutral Protease Domain 2"/>
    <property type="match status" value="1"/>
</dbReference>
<accession>A0A8J2VIB1</accession>
<dbReference type="InterPro" id="IPR034015">
    <property type="entry name" value="M1_LTA4H"/>
</dbReference>
<gene>
    <name evidence="5" type="ORF">GCM10011571_15380</name>
</gene>
<reference evidence="5" key="1">
    <citation type="journal article" date="2014" name="Int. J. Syst. Evol. Microbiol.">
        <title>Complete genome sequence of Corynebacterium casei LMG S-19264T (=DSM 44701T), isolated from a smear-ripened cheese.</title>
        <authorList>
            <consortium name="US DOE Joint Genome Institute (JGI-PGF)"/>
            <person name="Walter F."/>
            <person name="Albersmeier A."/>
            <person name="Kalinowski J."/>
            <person name="Ruckert C."/>
        </authorList>
    </citation>
    <scope>NUCLEOTIDE SEQUENCE</scope>
    <source>
        <strain evidence="5">CGMCC 1.15179</strain>
    </source>
</reference>
<feature type="signal peptide" evidence="3">
    <location>
        <begin position="1"/>
        <end position="24"/>
    </location>
</feature>
<feature type="chain" id="PRO_5038700773" evidence="3">
    <location>
        <begin position="25"/>
        <end position="495"/>
    </location>
</feature>
<reference evidence="5" key="2">
    <citation type="submission" date="2020-09" db="EMBL/GenBank/DDBJ databases">
        <authorList>
            <person name="Sun Q."/>
            <person name="Zhou Y."/>
        </authorList>
    </citation>
    <scope>NUCLEOTIDE SEQUENCE</scope>
    <source>
        <strain evidence="5">CGMCC 1.15179</strain>
    </source>
</reference>
<organism evidence="5 6">
    <name type="scientific">Marinithermofilum abyssi</name>
    <dbReference type="NCBI Taxonomy" id="1571185"/>
    <lineage>
        <taxon>Bacteria</taxon>
        <taxon>Bacillati</taxon>
        <taxon>Bacillota</taxon>
        <taxon>Bacilli</taxon>
        <taxon>Bacillales</taxon>
        <taxon>Thermoactinomycetaceae</taxon>
        <taxon>Marinithermofilum</taxon>
    </lineage>
</organism>
<feature type="binding site" evidence="2">
    <location>
        <position position="338"/>
    </location>
    <ligand>
        <name>Zn(2+)</name>
        <dbReference type="ChEBI" id="CHEBI:29105"/>
        <note>catalytic</note>
    </ligand>
</feature>
<evidence type="ECO:0000256" key="2">
    <source>
        <dbReference type="PIRSR" id="PIRSR634015-3"/>
    </source>
</evidence>
<dbReference type="InterPro" id="IPR027268">
    <property type="entry name" value="Peptidase_M4/M1_CTD_sf"/>
</dbReference>
<keyword evidence="2" id="KW-0862">Zinc</keyword>
<comment type="caution">
    <text evidence="5">The sequence shown here is derived from an EMBL/GenBank/DDBJ whole genome shotgun (WGS) entry which is preliminary data.</text>
</comment>
<dbReference type="SUPFAM" id="SSF55486">
    <property type="entry name" value="Metalloproteases ('zincins'), catalytic domain"/>
    <property type="match status" value="1"/>
</dbReference>